<name>W6RPJ0_9HYPH</name>
<geneLocation type="plasmid" evidence="1 2">
    <name>pLPU83d</name>
</geneLocation>
<keyword evidence="2" id="KW-1185">Reference proteome</keyword>
<proteinExistence type="predicted"/>
<organism evidence="1 2">
    <name type="scientific">Rhizobium favelukesii</name>
    <dbReference type="NCBI Taxonomy" id="348824"/>
    <lineage>
        <taxon>Bacteria</taxon>
        <taxon>Pseudomonadati</taxon>
        <taxon>Pseudomonadota</taxon>
        <taxon>Alphaproteobacteria</taxon>
        <taxon>Hyphomicrobiales</taxon>
        <taxon>Rhizobiaceae</taxon>
        <taxon>Rhizobium/Agrobacterium group</taxon>
        <taxon>Rhizobium</taxon>
    </lineage>
</organism>
<keyword evidence="1" id="KW-0614">Plasmid</keyword>
<protein>
    <submittedName>
        <fullName evidence="1">Uncharacterized protein</fullName>
    </submittedName>
</protein>
<sequence length="65" mass="7344">MNSTARDISSFRSARPTSKCGFLIETPRFLKKSRLRQSAPAKLFSLATTLLKSCLSSMFRVYILI</sequence>
<evidence type="ECO:0000313" key="2">
    <source>
        <dbReference type="Proteomes" id="UP000019443"/>
    </source>
</evidence>
<dbReference type="PATRIC" id="fig|348824.6.peg.6373"/>
<dbReference type="HOGENOM" id="CLU_2846877_0_0_5"/>
<dbReference type="AlphaFoldDB" id="W6RPJ0"/>
<evidence type="ECO:0000313" key="1">
    <source>
        <dbReference type="EMBL" id="CDM62085.1"/>
    </source>
</evidence>
<dbReference type="KEGG" id="rhl:LPU83_pLPU83d_0715"/>
<accession>W6RPJ0</accession>
<dbReference type="Proteomes" id="UP000019443">
    <property type="component" value="Plasmid pLPU83d"/>
</dbReference>
<dbReference type="EMBL" id="HG916855">
    <property type="protein sequence ID" value="CDM62085.1"/>
    <property type="molecule type" value="Genomic_DNA"/>
</dbReference>
<gene>
    <name evidence="1" type="ORF">LPU83_pLPU83d_0715</name>
</gene>
<reference evidence="1" key="1">
    <citation type="submission" date="2013-11" db="EMBL/GenBank/DDBJ databases">
        <title>Draft genome sequence of the broad-host-range Rhizobium sp. LPU83 strain, a member of the low-genetic diversity Oregon-like Rhizobium sp. group.</title>
        <authorList>
            <person name="Wibberg D."/>
            <person name="Puehler A."/>
            <person name="Schlueter A."/>
        </authorList>
    </citation>
    <scope>NUCLEOTIDE SEQUENCE [LARGE SCALE GENOMIC DNA]</scope>
    <source>
        <strain evidence="1">LPU83</strain>
        <plasmid evidence="1">pLPU83d</plasmid>
    </source>
</reference>